<sequence>MRLYYPPYKITDEGIFEEVPAKPDSDKLIDVRFCDTPCRLIATGDNVDTGETLYKISVTGLKRREKIAWKKPKDLLTRDGIISMYDNGMIFEEKMAPKLMSFFSTYIRKATPDLKEELTASRSGWKQNNSLFIVGSKAYTGRKEPKEVIQLENNTADLYTQKGSIEGWKVGAEELLKYDAIRFKAYAACTPLILSLIGVPSFLLEQIGKSGILKTLSSMFCASMYGNPVTLQINAKSTPKGIEAFVGYNTDLPVFIDETSTNEKEIKDMIYTIANGIGRSTSNKSKGYEMPKTWLTVVMTTGENPILPTNAKLGEFVRNVQLRDGVTEQLDQNTVSKIEEAIQENHGLLRDLIIKEIFENKDSLKATYRMYYEALPDPDEKNITCARAKKFYAAIATAGYILETVFCRIGLKNAEPLDIVNKYYTQNVIDDSAFIPDHERAFEAFQAWFAGNRLYFEESEDGDLPDEEHKINHERYGWIRAGKIQITPTKLEQVITQLGYNYKGCVDNWKKERKYLDGRSHKKNGKEYTEYTFELKDNGIQHKVFRIPYNQESNDLKDSDDRAKKGKMPVLHIK</sequence>
<accession>A0A0F8JR67</accession>
<name>A0A0F8JR67_METMZ</name>
<dbReference type="OrthoDB" id="137963at2157"/>
<evidence type="ECO:0000259" key="2">
    <source>
        <dbReference type="Pfam" id="PF06048"/>
    </source>
</evidence>
<evidence type="ECO:0000313" key="10">
    <source>
        <dbReference type="Proteomes" id="UP000034944"/>
    </source>
</evidence>
<organism evidence="3 8">
    <name type="scientific">Methanosarcina mazei</name>
    <name type="common">Methanosarcina frisia</name>
    <dbReference type="NCBI Taxonomy" id="2209"/>
    <lineage>
        <taxon>Archaea</taxon>
        <taxon>Methanobacteriati</taxon>
        <taxon>Methanobacteriota</taxon>
        <taxon>Stenosarchaea group</taxon>
        <taxon>Methanomicrobia</taxon>
        <taxon>Methanosarcinales</taxon>
        <taxon>Methanosarcinaceae</taxon>
        <taxon>Methanosarcina</taxon>
    </lineage>
</organism>
<evidence type="ECO:0000313" key="3">
    <source>
        <dbReference type="EMBL" id="KKG71325.1"/>
    </source>
</evidence>
<evidence type="ECO:0000256" key="1">
    <source>
        <dbReference type="SAM" id="MobiDB-lite"/>
    </source>
</evidence>
<evidence type="ECO:0000313" key="6">
    <source>
        <dbReference type="EMBL" id="KKH11189.1"/>
    </source>
</evidence>
<dbReference type="Proteomes" id="UP000033889">
    <property type="component" value="Unassembled WGS sequence"/>
</dbReference>
<proteinExistence type="predicted"/>
<dbReference type="EMBL" id="JJPY01000027">
    <property type="protein sequence ID" value="KKH11189.1"/>
    <property type="molecule type" value="Genomic_DNA"/>
</dbReference>
<feature type="region of interest" description="Disordered" evidence="1">
    <location>
        <begin position="551"/>
        <end position="574"/>
    </location>
</feature>
<protein>
    <recommendedName>
        <fullName evidence="2">DUF927 domain-containing protein</fullName>
    </recommendedName>
</protein>
<gene>
    <name evidence="3" type="ORF">DU46_18895</name>
    <name evidence="6" type="ORF">DU51_17160</name>
    <name evidence="4" type="ORF">DU61_17445</name>
    <name evidence="5" type="ORF">DU62_19710</name>
</gene>
<dbReference type="AlphaFoldDB" id="A0A0F8JR67"/>
<dbReference type="EMBL" id="JJPZ01000122">
    <property type="protein sequence ID" value="KKH08624.1"/>
    <property type="molecule type" value="Genomic_DNA"/>
</dbReference>
<dbReference type="RefSeq" id="WP_048040878.1">
    <property type="nucleotide sequence ID" value="NZ_JJPN01000100.1"/>
</dbReference>
<dbReference type="PATRIC" id="fig|2209.71.peg.4148"/>
<dbReference type="InterPro" id="IPR009270">
    <property type="entry name" value="DUF927"/>
</dbReference>
<dbReference type="Pfam" id="PF06048">
    <property type="entry name" value="DUF927"/>
    <property type="match status" value="1"/>
</dbReference>
<evidence type="ECO:0000313" key="4">
    <source>
        <dbReference type="EMBL" id="KKG83607.1"/>
    </source>
</evidence>
<evidence type="ECO:0000313" key="8">
    <source>
        <dbReference type="Proteomes" id="UP000034074"/>
    </source>
</evidence>
<feature type="domain" description="DUF927" evidence="2">
    <location>
        <begin position="9"/>
        <end position="285"/>
    </location>
</feature>
<dbReference type="EMBL" id="JJPQ01000055">
    <property type="protein sequence ID" value="KKG83607.1"/>
    <property type="molecule type" value="Genomic_DNA"/>
</dbReference>
<comment type="caution">
    <text evidence="3">The sequence shown here is derived from an EMBL/GenBank/DDBJ whole genome shotgun (WGS) entry which is preliminary data.</text>
</comment>
<dbReference type="Proteomes" id="UP000034944">
    <property type="component" value="Unassembled WGS sequence"/>
</dbReference>
<feature type="compositionally biased region" description="Basic and acidic residues" evidence="1">
    <location>
        <begin position="554"/>
        <end position="563"/>
    </location>
</feature>
<dbReference type="Proteomes" id="UP000034074">
    <property type="component" value="Unassembled WGS sequence"/>
</dbReference>
<evidence type="ECO:0000313" key="7">
    <source>
        <dbReference type="Proteomes" id="UP000033889"/>
    </source>
</evidence>
<dbReference type="Proteomes" id="UP000034820">
    <property type="component" value="Unassembled WGS sequence"/>
</dbReference>
<dbReference type="EMBL" id="JJPN01000100">
    <property type="protein sequence ID" value="KKG71325.1"/>
    <property type="molecule type" value="Genomic_DNA"/>
</dbReference>
<evidence type="ECO:0000313" key="5">
    <source>
        <dbReference type="EMBL" id="KKH08624.1"/>
    </source>
</evidence>
<reference evidence="7 8" key="1">
    <citation type="journal article" date="2015" name="ISME J.">
        <title>Genomic and phenotypic differentiation among Methanosarcina mazei populations from Columbia River sediment.</title>
        <authorList>
            <person name="Youngblut N.D."/>
            <person name="Wirth J.S."/>
            <person name="Henriksen J.R."/>
            <person name="Smith M."/>
            <person name="Simon H."/>
            <person name="Metcalf W.W."/>
            <person name="Whitaker R.J."/>
        </authorList>
    </citation>
    <scope>NUCLEOTIDE SEQUENCE [LARGE SCALE GENOMIC DNA]</scope>
    <source>
        <strain evidence="3 8">3.H.A.1A.2</strain>
        <strain evidence="4 7">3.H.A.2.5</strain>
        <strain evidence="6 9">3.H.T.1A.1</strain>
        <strain evidence="5 10">3.H.T.1A.2</strain>
    </source>
</reference>
<evidence type="ECO:0000313" key="9">
    <source>
        <dbReference type="Proteomes" id="UP000034820"/>
    </source>
</evidence>